<keyword evidence="5 7" id="KW-0687">Ribonucleoprotein</keyword>
<keyword evidence="3 7" id="KW-0694">RNA-binding</keyword>
<comment type="similarity">
    <text evidence="1 7">Belongs to the bacterial ribosomal protein bL9 family.</text>
</comment>
<evidence type="ECO:0000256" key="1">
    <source>
        <dbReference type="ARBA" id="ARBA00010605"/>
    </source>
</evidence>
<dbReference type="SUPFAM" id="SSF55653">
    <property type="entry name" value="Ribosomal protein L9 C-domain"/>
    <property type="match status" value="1"/>
</dbReference>
<evidence type="ECO:0000313" key="10">
    <source>
        <dbReference type="Proteomes" id="UP000247465"/>
    </source>
</evidence>
<evidence type="ECO:0000313" key="9">
    <source>
        <dbReference type="EMBL" id="AWT60995.1"/>
    </source>
</evidence>
<feature type="domain" description="Ribosomal protein L9" evidence="8">
    <location>
        <begin position="16"/>
        <end position="43"/>
    </location>
</feature>
<evidence type="ECO:0000256" key="4">
    <source>
        <dbReference type="ARBA" id="ARBA00022980"/>
    </source>
</evidence>
<evidence type="ECO:0000256" key="7">
    <source>
        <dbReference type="HAMAP-Rule" id="MF_00503"/>
    </source>
</evidence>
<dbReference type="InterPro" id="IPR000244">
    <property type="entry name" value="Ribosomal_bL9"/>
</dbReference>
<dbReference type="GO" id="GO:0006412">
    <property type="term" value="P:translation"/>
    <property type="evidence" value="ECO:0007669"/>
    <property type="project" value="UniProtKB-UniRule"/>
</dbReference>
<dbReference type="InterPro" id="IPR036935">
    <property type="entry name" value="Ribosomal_bL9_N_sf"/>
</dbReference>
<evidence type="ECO:0000256" key="2">
    <source>
        <dbReference type="ARBA" id="ARBA00022730"/>
    </source>
</evidence>
<dbReference type="KEGG" id="mtar:DF168_02220"/>
<name>A0A2Z4AH02_9BACT</name>
<dbReference type="InterPro" id="IPR036791">
    <property type="entry name" value="Ribosomal_bL9_C_sf"/>
</dbReference>
<dbReference type="SUPFAM" id="SSF55658">
    <property type="entry name" value="L9 N-domain-like"/>
    <property type="match status" value="1"/>
</dbReference>
<sequence>MATEDILLLQPLKGLGEEGEQIRVKAGYARNYLLPRKLAISPTDSNRKQLESLRRARDERLSRELSAAEKLADRLKAVRIAIPVKTGPGGKVFGSVTAMDLQKRLGEEEIELSRKQFTLYNPVKSLGQHSTKIRVHPEITVDLEFEVVSENLIEEDSF</sequence>
<dbReference type="Pfam" id="PF03948">
    <property type="entry name" value="Ribosomal_L9_C"/>
    <property type="match status" value="1"/>
</dbReference>
<protein>
    <recommendedName>
        <fullName evidence="6 7">Large ribosomal subunit protein bL9</fullName>
    </recommendedName>
</protein>
<comment type="function">
    <text evidence="7">Binds to the 23S rRNA.</text>
</comment>
<dbReference type="InterPro" id="IPR009027">
    <property type="entry name" value="Ribosomal_bL9/RNase_H1_N"/>
</dbReference>
<evidence type="ECO:0000256" key="5">
    <source>
        <dbReference type="ARBA" id="ARBA00023274"/>
    </source>
</evidence>
<accession>A0A2Z4AH02</accession>
<dbReference type="InterPro" id="IPR020070">
    <property type="entry name" value="Ribosomal_bL9_N"/>
</dbReference>
<dbReference type="NCBIfam" id="TIGR00158">
    <property type="entry name" value="L9"/>
    <property type="match status" value="1"/>
</dbReference>
<dbReference type="Gene3D" id="3.10.430.100">
    <property type="entry name" value="Ribosomal protein L9, C-terminal domain"/>
    <property type="match status" value="1"/>
</dbReference>
<dbReference type="PANTHER" id="PTHR21368">
    <property type="entry name" value="50S RIBOSOMAL PROTEIN L9"/>
    <property type="match status" value="1"/>
</dbReference>
<dbReference type="AlphaFoldDB" id="A0A2Z4AH02"/>
<dbReference type="GO" id="GO:0005840">
    <property type="term" value="C:ribosome"/>
    <property type="evidence" value="ECO:0007669"/>
    <property type="project" value="UniProtKB-KW"/>
</dbReference>
<gene>
    <name evidence="7 9" type="primary">rplI</name>
    <name evidence="9" type="ORF">DF168_02220</name>
</gene>
<dbReference type="GO" id="GO:1990904">
    <property type="term" value="C:ribonucleoprotein complex"/>
    <property type="evidence" value="ECO:0007669"/>
    <property type="project" value="UniProtKB-KW"/>
</dbReference>
<organism evidence="9 10">
    <name type="scientific">Candidatus Moanibacter tarae</name>
    <dbReference type="NCBI Taxonomy" id="2200854"/>
    <lineage>
        <taxon>Bacteria</taxon>
        <taxon>Pseudomonadati</taxon>
        <taxon>Verrucomicrobiota</taxon>
        <taxon>Opitutia</taxon>
        <taxon>Puniceicoccales</taxon>
        <taxon>Puniceicoccales incertae sedis</taxon>
        <taxon>Candidatus Moanibacter</taxon>
    </lineage>
</organism>
<dbReference type="EMBL" id="CP029803">
    <property type="protein sequence ID" value="AWT60995.1"/>
    <property type="molecule type" value="Genomic_DNA"/>
</dbReference>
<reference evidence="9 10" key="1">
    <citation type="submission" date="2018-06" db="EMBL/GenBank/DDBJ databases">
        <title>Draft Genome Sequence of a Novel Marine Bacterium Related to the Verrucomicrobia.</title>
        <authorList>
            <person name="Vosseberg J."/>
            <person name="Martijn J."/>
            <person name="Ettema T.J.G."/>
        </authorList>
    </citation>
    <scope>NUCLEOTIDE SEQUENCE [LARGE SCALE GENOMIC DNA]</scope>
    <source>
        <strain evidence="9">TARA_B100001123</strain>
    </source>
</reference>
<dbReference type="Gene3D" id="3.40.5.10">
    <property type="entry name" value="Ribosomal protein L9, N-terminal domain"/>
    <property type="match status" value="1"/>
</dbReference>
<dbReference type="PROSITE" id="PS00651">
    <property type="entry name" value="RIBOSOMAL_L9"/>
    <property type="match status" value="1"/>
</dbReference>
<dbReference type="GO" id="GO:0019843">
    <property type="term" value="F:rRNA binding"/>
    <property type="evidence" value="ECO:0007669"/>
    <property type="project" value="UniProtKB-UniRule"/>
</dbReference>
<evidence type="ECO:0000256" key="3">
    <source>
        <dbReference type="ARBA" id="ARBA00022884"/>
    </source>
</evidence>
<dbReference type="Proteomes" id="UP000247465">
    <property type="component" value="Chromosome"/>
</dbReference>
<dbReference type="Pfam" id="PF01281">
    <property type="entry name" value="Ribosomal_L9_N"/>
    <property type="match status" value="1"/>
</dbReference>
<dbReference type="InterPro" id="IPR020069">
    <property type="entry name" value="Ribosomal_bL9_C"/>
</dbReference>
<dbReference type="InterPro" id="IPR020594">
    <property type="entry name" value="Ribosomal_bL9_bac/chp"/>
</dbReference>
<evidence type="ECO:0000259" key="8">
    <source>
        <dbReference type="PROSITE" id="PS00651"/>
    </source>
</evidence>
<proteinExistence type="inferred from homology"/>
<dbReference type="HAMAP" id="MF_00503">
    <property type="entry name" value="Ribosomal_bL9"/>
    <property type="match status" value="1"/>
</dbReference>
<keyword evidence="2 7" id="KW-0699">rRNA-binding</keyword>
<dbReference type="GO" id="GO:0003735">
    <property type="term" value="F:structural constituent of ribosome"/>
    <property type="evidence" value="ECO:0007669"/>
    <property type="project" value="InterPro"/>
</dbReference>
<keyword evidence="4 7" id="KW-0689">Ribosomal protein</keyword>
<evidence type="ECO:0000256" key="6">
    <source>
        <dbReference type="ARBA" id="ARBA00035292"/>
    </source>
</evidence>